<dbReference type="EMBL" id="CAJFDH010000003">
    <property type="protein sequence ID" value="CAD5216254.1"/>
    <property type="molecule type" value="Genomic_DNA"/>
</dbReference>
<comment type="subcellular location">
    <subcellularLocation>
        <location evidence="1 5 6">Nucleus</location>
    </subcellularLocation>
</comment>
<dbReference type="PANTHER" id="PTHR24324">
    <property type="entry name" value="HOMEOBOX PROTEIN HHEX"/>
    <property type="match status" value="1"/>
</dbReference>
<evidence type="ECO:0000256" key="4">
    <source>
        <dbReference type="ARBA" id="ARBA00023242"/>
    </source>
</evidence>
<feature type="domain" description="Homeobox" evidence="8">
    <location>
        <begin position="142"/>
        <end position="202"/>
    </location>
</feature>
<comment type="caution">
    <text evidence="9">The sequence shown here is derived from an EMBL/GenBank/DDBJ whole genome shotgun (WGS) entry which is preliminary data.</text>
</comment>
<evidence type="ECO:0000256" key="6">
    <source>
        <dbReference type="RuleBase" id="RU000682"/>
    </source>
</evidence>
<reference evidence="9" key="1">
    <citation type="submission" date="2020-09" db="EMBL/GenBank/DDBJ databases">
        <authorList>
            <person name="Kikuchi T."/>
        </authorList>
    </citation>
    <scope>NUCLEOTIDE SEQUENCE</scope>
    <source>
        <strain evidence="9">SH1</strain>
    </source>
</reference>
<dbReference type="InterPro" id="IPR020479">
    <property type="entry name" value="HD_metazoa"/>
</dbReference>
<dbReference type="GO" id="GO:0000978">
    <property type="term" value="F:RNA polymerase II cis-regulatory region sequence-specific DNA binding"/>
    <property type="evidence" value="ECO:0007669"/>
    <property type="project" value="TreeGrafter"/>
</dbReference>
<organism evidence="9 10">
    <name type="scientific">Bursaphelenchus okinawaensis</name>
    <dbReference type="NCBI Taxonomy" id="465554"/>
    <lineage>
        <taxon>Eukaryota</taxon>
        <taxon>Metazoa</taxon>
        <taxon>Ecdysozoa</taxon>
        <taxon>Nematoda</taxon>
        <taxon>Chromadorea</taxon>
        <taxon>Rhabditida</taxon>
        <taxon>Tylenchina</taxon>
        <taxon>Tylenchomorpha</taxon>
        <taxon>Aphelenchoidea</taxon>
        <taxon>Aphelenchoididae</taxon>
        <taxon>Bursaphelenchus</taxon>
    </lineage>
</organism>
<evidence type="ECO:0000256" key="2">
    <source>
        <dbReference type="ARBA" id="ARBA00023125"/>
    </source>
</evidence>
<dbReference type="Pfam" id="PF00046">
    <property type="entry name" value="Homeodomain"/>
    <property type="match status" value="1"/>
</dbReference>
<evidence type="ECO:0000313" key="10">
    <source>
        <dbReference type="Proteomes" id="UP000614601"/>
    </source>
</evidence>
<protein>
    <recommendedName>
        <fullName evidence="8">Homeobox domain-containing protein</fullName>
    </recommendedName>
</protein>
<name>A0A811KN02_9BILA</name>
<dbReference type="PRINTS" id="PR00024">
    <property type="entry name" value="HOMEOBOX"/>
</dbReference>
<dbReference type="InterPro" id="IPR001356">
    <property type="entry name" value="HD"/>
</dbReference>
<dbReference type="GO" id="GO:0005634">
    <property type="term" value="C:nucleus"/>
    <property type="evidence" value="ECO:0007669"/>
    <property type="project" value="UniProtKB-SubCell"/>
</dbReference>
<dbReference type="OrthoDB" id="6159439at2759"/>
<feature type="compositionally biased region" description="Low complexity" evidence="7">
    <location>
        <begin position="37"/>
        <end position="62"/>
    </location>
</feature>
<evidence type="ECO:0000256" key="5">
    <source>
        <dbReference type="PROSITE-ProRule" id="PRU00108"/>
    </source>
</evidence>
<dbReference type="EMBL" id="CAJFCW020000003">
    <property type="protein sequence ID" value="CAG9105581.1"/>
    <property type="molecule type" value="Genomic_DNA"/>
</dbReference>
<evidence type="ECO:0000313" key="9">
    <source>
        <dbReference type="EMBL" id="CAD5216254.1"/>
    </source>
</evidence>
<keyword evidence="10" id="KW-1185">Reference proteome</keyword>
<dbReference type="SUPFAM" id="SSF46689">
    <property type="entry name" value="Homeodomain-like"/>
    <property type="match status" value="1"/>
</dbReference>
<dbReference type="GO" id="GO:0000981">
    <property type="term" value="F:DNA-binding transcription factor activity, RNA polymerase II-specific"/>
    <property type="evidence" value="ECO:0007669"/>
    <property type="project" value="InterPro"/>
</dbReference>
<dbReference type="GO" id="GO:0030154">
    <property type="term" value="P:cell differentiation"/>
    <property type="evidence" value="ECO:0007669"/>
    <property type="project" value="TreeGrafter"/>
</dbReference>
<feature type="region of interest" description="Disordered" evidence="7">
    <location>
        <begin position="1"/>
        <end position="62"/>
    </location>
</feature>
<dbReference type="PANTHER" id="PTHR24324:SF5">
    <property type="entry name" value="HEMATOPOIETICALLY-EXPRESSED HOMEOBOX PROTEIN HHEX"/>
    <property type="match status" value="1"/>
</dbReference>
<feature type="compositionally biased region" description="Polar residues" evidence="7">
    <location>
        <begin position="16"/>
        <end position="27"/>
    </location>
</feature>
<proteinExistence type="predicted"/>
<dbReference type="PROSITE" id="PS50071">
    <property type="entry name" value="HOMEOBOX_2"/>
    <property type="match status" value="1"/>
</dbReference>
<dbReference type="InterPro" id="IPR051000">
    <property type="entry name" value="Homeobox_DNA-bind_prot"/>
</dbReference>
<evidence type="ECO:0000256" key="3">
    <source>
        <dbReference type="ARBA" id="ARBA00023155"/>
    </source>
</evidence>
<dbReference type="InterPro" id="IPR009057">
    <property type="entry name" value="Homeodomain-like_sf"/>
</dbReference>
<evidence type="ECO:0000256" key="7">
    <source>
        <dbReference type="SAM" id="MobiDB-lite"/>
    </source>
</evidence>
<dbReference type="CDD" id="cd00086">
    <property type="entry name" value="homeodomain"/>
    <property type="match status" value="1"/>
</dbReference>
<dbReference type="AlphaFoldDB" id="A0A811KN02"/>
<sequence>MSDCGGFSITEILNEPTKSPESIVNDSTDIEIPSPRTTASSPLTPSQSSPQQNDQNPMPGLNPFFMQQMAAFYAASQKQGNLGALMMAAQQQKMNVAGPSQMGLPADWCNAVMQRQMAFGNGQGWDPRQIAWMQSMTNKASHKRKGGQIRFTNEQTDALEDTFDKNKYLTNPQRRQIAKKLQLSERQVKTWFQNRRAKWRRVRKDGDDDEDLAHASHSNLFAQRINPTLPSLSSPTSDSQFMKNFANSNILNLGDLAGPAALNSLGHAKFIDLFKSK</sequence>
<dbReference type="Gene3D" id="1.10.10.60">
    <property type="entry name" value="Homeodomain-like"/>
    <property type="match status" value="1"/>
</dbReference>
<dbReference type="InterPro" id="IPR017970">
    <property type="entry name" value="Homeobox_CS"/>
</dbReference>
<evidence type="ECO:0000259" key="8">
    <source>
        <dbReference type="PROSITE" id="PS50071"/>
    </source>
</evidence>
<keyword evidence="3 5" id="KW-0371">Homeobox</keyword>
<dbReference type="Proteomes" id="UP000783686">
    <property type="component" value="Unassembled WGS sequence"/>
</dbReference>
<keyword evidence="4 5" id="KW-0539">Nucleus</keyword>
<dbReference type="SMART" id="SM00389">
    <property type="entry name" value="HOX"/>
    <property type="match status" value="1"/>
</dbReference>
<evidence type="ECO:0000256" key="1">
    <source>
        <dbReference type="ARBA" id="ARBA00004123"/>
    </source>
</evidence>
<feature type="DNA-binding region" description="Homeobox" evidence="5">
    <location>
        <begin position="144"/>
        <end position="203"/>
    </location>
</feature>
<gene>
    <name evidence="9" type="ORF">BOKJ2_LOCUS6501</name>
</gene>
<accession>A0A811KN02</accession>
<dbReference type="Proteomes" id="UP000614601">
    <property type="component" value="Unassembled WGS sequence"/>
</dbReference>
<dbReference type="PROSITE" id="PS00027">
    <property type="entry name" value="HOMEOBOX_1"/>
    <property type="match status" value="1"/>
</dbReference>
<keyword evidence="2 5" id="KW-0238">DNA-binding</keyword>